<keyword evidence="3" id="KW-1185">Reference proteome</keyword>
<evidence type="ECO:0000313" key="2">
    <source>
        <dbReference type="EMBL" id="KAI8580589.1"/>
    </source>
</evidence>
<dbReference type="AlphaFoldDB" id="A0AAD5HEZ8"/>
<reference evidence="2" key="2">
    <citation type="journal article" date="2022" name="Proc. Natl. Acad. Sci. U.S.A.">
        <title>Diploid-dominant life cycles characterize the early evolution of Fungi.</title>
        <authorList>
            <person name="Amses K.R."/>
            <person name="Simmons D.R."/>
            <person name="Longcore J.E."/>
            <person name="Mondo S.J."/>
            <person name="Seto K."/>
            <person name="Jeronimo G.H."/>
            <person name="Bonds A.E."/>
            <person name="Quandt C.A."/>
            <person name="Davis W.J."/>
            <person name="Chang Y."/>
            <person name="Federici B.A."/>
            <person name="Kuo A."/>
            <person name="LaButti K."/>
            <person name="Pangilinan J."/>
            <person name="Andreopoulos W."/>
            <person name="Tritt A."/>
            <person name="Riley R."/>
            <person name="Hundley H."/>
            <person name="Johnson J."/>
            <person name="Lipzen A."/>
            <person name="Barry K."/>
            <person name="Lang B.F."/>
            <person name="Cuomo C.A."/>
            <person name="Buchler N.E."/>
            <person name="Grigoriev I.V."/>
            <person name="Spatafora J.W."/>
            <person name="Stajich J.E."/>
            <person name="James T.Y."/>
        </authorList>
    </citation>
    <scope>NUCLEOTIDE SEQUENCE</scope>
    <source>
        <strain evidence="2">AG</strain>
    </source>
</reference>
<evidence type="ECO:0000256" key="1">
    <source>
        <dbReference type="SAM" id="Phobius"/>
    </source>
</evidence>
<keyword evidence="1" id="KW-0472">Membrane</keyword>
<organism evidence="2 3">
    <name type="scientific">Umbelopsis ramanniana AG</name>
    <dbReference type="NCBI Taxonomy" id="1314678"/>
    <lineage>
        <taxon>Eukaryota</taxon>
        <taxon>Fungi</taxon>
        <taxon>Fungi incertae sedis</taxon>
        <taxon>Mucoromycota</taxon>
        <taxon>Mucoromycotina</taxon>
        <taxon>Umbelopsidomycetes</taxon>
        <taxon>Umbelopsidales</taxon>
        <taxon>Umbelopsidaceae</taxon>
        <taxon>Umbelopsis</taxon>
    </lineage>
</organism>
<dbReference type="Proteomes" id="UP001206595">
    <property type="component" value="Unassembled WGS sequence"/>
</dbReference>
<feature type="transmembrane region" description="Helical" evidence="1">
    <location>
        <begin position="21"/>
        <end position="47"/>
    </location>
</feature>
<dbReference type="RefSeq" id="XP_051445593.1">
    <property type="nucleotide sequence ID" value="XM_051593706.1"/>
</dbReference>
<reference evidence="2" key="1">
    <citation type="submission" date="2021-06" db="EMBL/GenBank/DDBJ databases">
        <authorList>
            <consortium name="DOE Joint Genome Institute"/>
            <person name="Mondo S.J."/>
            <person name="Amses K.R."/>
            <person name="Simmons D.R."/>
            <person name="Longcore J.E."/>
            <person name="Seto K."/>
            <person name="Alves G.H."/>
            <person name="Bonds A.E."/>
            <person name="Quandt C.A."/>
            <person name="Davis W.J."/>
            <person name="Chang Y."/>
            <person name="Letcher P.M."/>
            <person name="Powell M.J."/>
            <person name="Kuo A."/>
            <person name="Labutti K."/>
            <person name="Pangilinan J."/>
            <person name="Andreopoulos W."/>
            <person name="Tritt A."/>
            <person name="Riley R."/>
            <person name="Hundley H."/>
            <person name="Johnson J."/>
            <person name="Lipzen A."/>
            <person name="Barry K."/>
            <person name="Berbee M.L."/>
            <person name="Buchler N.E."/>
            <person name="Grigoriev I.V."/>
            <person name="Spatafora J.W."/>
            <person name="Stajich J.E."/>
            <person name="James T.Y."/>
        </authorList>
    </citation>
    <scope>NUCLEOTIDE SEQUENCE</scope>
    <source>
        <strain evidence="2">AG</strain>
    </source>
</reference>
<evidence type="ECO:0000313" key="3">
    <source>
        <dbReference type="Proteomes" id="UP001206595"/>
    </source>
</evidence>
<dbReference type="GeneID" id="75919048"/>
<sequence>MKQIKIKDFPLYRHEYCGRDTAFHAFTVALSQKWAYALILFPFSIFATSGKATVYQRAPLLHVSHRKYPQAPVLINLQIVIQCQCHPIDLHVLTLTGNGVGSFLATAFFLHMSLGFATIVISAIGLLGLYTNHKRIISCFVPLAFLIIVLVLVDDVASLLEIGMRKKIFINACISNASHRHRAHQNSAAQHQTCEDHWSALLWIRLIILLVNICGNAFYALLVNSVRLDLEQYPVEEAMSLPAYRAEPERQACLQPGVLAATMPEYIMTPPPAYAPAKPVPINISSMQ</sequence>
<name>A0AAD5HEZ8_UMBRA</name>
<keyword evidence="1" id="KW-0812">Transmembrane</keyword>
<gene>
    <name evidence="2" type="ORF">K450DRAFT_299346</name>
</gene>
<protein>
    <submittedName>
        <fullName evidence="2">Uncharacterized protein</fullName>
    </submittedName>
</protein>
<feature type="transmembrane region" description="Helical" evidence="1">
    <location>
        <begin position="202"/>
        <end position="222"/>
    </location>
</feature>
<feature type="transmembrane region" description="Helical" evidence="1">
    <location>
        <begin position="136"/>
        <end position="153"/>
    </location>
</feature>
<proteinExistence type="predicted"/>
<feature type="transmembrane region" description="Helical" evidence="1">
    <location>
        <begin position="103"/>
        <end position="129"/>
    </location>
</feature>
<accession>A0AAD5HEZ8</accession>
<comment type="caution">
    <text evidence="2">The sequence shown here is derived from an EMBL/GenBank/DDBJ whole genome shotgun (WGS) entry which is preliminary data.</text>
</comment>
<keyword evidence="1" id="KW-1133">Transmembrane helix</keyword>
<dbReference type="EMBL" id="MU620911">
    <property type="protein sequence ID" value="KAI8580589.1"/>
    <property type="molecule type" value="Genomic_DNA"/>
</dbReference>